<organism evidence="2 3">
    <name type="scientific">Synechococcus phage Bellamy</name>
    <dbReference type="NCBI Taxonomy" id="2023996"/>
    <lineage>
        <taxon>Viruses</taxon>
        <taxon>Duplodnaviria</taxon>
        <taxon>Heunggongvirae</taxon>
        <taxon>Uroviricota</taxon>
        <taxon>Caudoviricetes</taxon>
        <taxon>Pantevenvirales</taxon>
        <taxon>Kyanoviridae</taxon>
        <taxon>Bellamyvirus</taxon>
        <taxon>Bellamyvirus bellamy</taxon>
    </lineage>
</organism>
<reference evidence="2 3" key="1">
    <citation type="submission" date="2017-06" db="EMBL/GenBank/DDBJ databases">
        <authorList>
            <person name="Kim H.J."/>
            <person name="Triplett B.A."/>
        </authorList>
    </citation>
    <scope>NUCLEOTIDE SEQUENCE [LARGE SCALE GENOMIC DNA]</scope>
</reference>
<evidence type="ECO:0000313" key="3">
    <source>
        <dbReference type="Proteomes" id="UP000221247"/>
    </source>
</evidence>
<dbReference type="EMBL" id="MF351863">
    <property type="protein sequence ID" value="ASR76271.1"/>
    <property type="molecule type" value="Genomic_DNA"/>
</dbReference>
<gene>
    <name evidence="2" type="primary">235</name>
    <name evidence="2" type="ORF">PBI_BELLAMY_235</name>
</gene>
<dbReference type="GeneID" id="54981565"/>
<dbReference type="Proteomes" id="UP000221247">
    <property type="component" value="Segment"/>
</dbReference>
<proteinExistence type="predicted"/>
<feature type="compositionally biased region" description="Acidic residues" evidence="1">
    <location>
        <begin position="1"/>
        <end position="12"/>
    </location>
</feature>
<dbReference type="RefSeq" id="YP_009791384.1">
    <property type="nucleotide sequence ID" value="NC_047838.1"/>
</dbReference>
<protein>
    <submittedName>
        <fullName evidence="2">Uncharacterized protein</fullName>
    </submittedName>
</protein>
<name>A0A222YW52_9CAUD</name>
<feature type="region of interest" description="Disordered" evidence="1">
    <location>
        <begin position="1"/>
        <end position="26"/>
    </location>
</feature>
<keyword evidence="3" id="KW-1185">Reference proteome</keyword>
<evidence type="ECO:0000313" key="2">
    <source>
        <dbReference type="EMBL" id="ASR76271.1"/>
    </source>
</evidence>
<sequence length="26" mass="2668">MTDGNVDDDDNGPDGGLMTPAYVPNS</sequence>
<dbReference type="KEGG" id="vg:54981565"/>
<evidence type="ECO:0000256" key="1">
    <source>
        <dbReference type="SAM" id="MobiDB-lite"/>
    </source>
</evidence>
<accession>A0A222YW52</accession>